<keyword evidence="6" id="KW-0449">Lipoprotein</keyword>
<feature type="chain" id="PRO_5013153590" evidence="8">
    <location>
        <begin position="20"/>
        <end position="357"/>
    </location>
</feature>
<keyword evidence="4" id="KW-0472">Membrane</keyword>
<dbReference type="Pfam" id="PF00913">
    <property type="entry name" value="Trypan_glycop"/>
    <property type="match status" value="1"/>
</dbReference>
<dbReference type="Gene3D" id="3.90.150.10">
    <property type="entry name" value="Variant Surface Glycoprotein, subunit A domain 1"/>
    <property type="match status" value="1"/>
</dbReference>
<feature type="compositionally biased region" description="Basic and acidic residues" evidence="7">
    <location>
        <begin position="328"/>
        <end position="345"/>
    </location>
</feature>
<evidence type="ECO:0000313" key="10">
    <source>
        <dbReference type="EMBL" id="APD73910.1"/>
    </source>
</evidence>
<dbReference type="Gene3D" id="1.10.470.10">
    <property type="entry name" value="Variant Surface Glycoprotein, subunit A, domain 2"/>
    <property type="match status" value="1"/>
</dbReference>
<keyword evidence="8" id="KW-0732">Signal</keyword>
<feature type="region of interest" description="Disordered" evidence="7">
    <location>
        <begin position="326"/>
        <end position="357"/>
    </location>
</feature>
<name>A0A1J0R7W6_9TRYP</name>
<evidence type="ECO:0000259" key="9">
    <source>
        <dbReference type="Pfam" id="PF00913"/>
    </source>
</evidence>
<organism evidence="10">
    <name type="scientific">Trypanosoma brucei</name>
    <dbReference type="NCBI Taxonomy" id="5691"/>
    <lineage>
        <taxon>Eukaryota</taxon>
        <taxon>Discoba</taxon>
        <taxon>Euglenozoa</taxon>
        <taxon>Kinetoplastea</taxon>
        <taxon>Metakinetoplastina</taxon>
        <taxon>Trypanosomatida</taxon>
        <taxon>Trypanosomatidae</taxon>
        <taxon>Trypanosoma</taxon>
    </lineage>
</organism>
<dbReference type="EMBL" id="KX699954">
    <property type="protein sequence ID" value="APD73910.1"/>
    <property type="molecule type" value="Genomic_DNA"/>
</dbReference>
<dbReference type="GO" id="GO:0098552">
    <property type="term" value="C:side of membrane"/>
    <property type="evidence" value="ECO:0007669"/>
    <property type="project" value="UniProtKB-KW"/>
</dbReference>
<proteinExistence type="predicted"/>
<evidence type="ECO:0000256" key="5">
    <source>
        <dbReference type="ARBA" id="ARBA00023180"/>
    </source>
</evidence>
<protein>
    <submittedName>
        <fullName evidence="10">Variant surface glycoprotein 1125.1791</fullName>
    </submittedName>
</protein>
<evidence type="ECO:0000256" key="4">
    <source>
        <dbReference type="ARBA" id="ARBA00023136"/>
    </source>
</evidence>
<keyword evidence="2" id="KW-1003">Cell membrane</keyword>
<evidence type="ECO:0000256" key="8">
    <source>
        <dbReference type="SAM" id="SignalP"/>
    </source>
</evidence>
<evidence type="ECO:0000256" key="6">
    <source>
        <dbReference type="ARBA" id="ARBA00023288"/>
    </source>
</evidence>
<evidence type="ECO:0000256" key="7">
    <source>
        <dbReference type="SAM" id="MobiDB-lite"/>
    </source>
</evidence>
<reference evidence="10" key="1">
    <citation type="submission" date="2016-08" db="EMBL/GenBank/DDBJ databases">
        <title>VSG repertoire of Trypanosoma brucei EATRO 1125.</title>
        <authorList>
            <person name="Cross G.A."/>
        </authorList>
    </citation>
    <scope>NUCLEOTIDE SEQUENCE</scope>
    <source>
        <strain evidence="10">EATRO 1125</strain>
    </source>
</reference>
<feature type="domain" description="Trypanosome variant surface glycoprotein A-type N-terminal" evidence="9">
    <location>
        <begin position="12"/>
        <end position="338"/>
    </location>
</feature>
<dbReference type="SUPFAM" id="SSF58087">
    <property type="entry name" value="Variant surface glycoprotein (N-terminal domain)"/>
    <property type="match status" value="1"/>
</dbReference>
<keyword evidence="3" id="KW-0336">GPI-anchor</keyword>
<accession>A0A1J0R7W6</accession>
<dbReference type="AlphaFoldDB" id="A0A1J0R7W6"/>
<evidence type="ECO:0000256" key="1">
    <source>
        <dbReference type="ARBA" id="ARBA00004609"/>
    </source>
</evidence>
<dbReference type="GO" id="GO:0005886">
    <property type="term" value="C:plasma membrane"/>
    <property type="evidence" value="ECO:0007669"/>
    <property type="project" value="UniProtKB-SubCell"/>
</dbReference>
<evidence type="ECO:0000256" key="3">
    <source>
        <dbReference type="ARBA" id="ARBA00022622"/>
    </source>
</evidence>
<dbReference type="VEuPathDB" id="TriTrypDB:Tb427_000684300"/>
<comment type="subcellular location">
    <subcellularLocation>
        <location evidence="1">Cell membrane</location>
        <topology evidence="1">Lipid-anchor</topology>
        <topology evidence="1">GPI-anchor</topology>
    </subcellularLocation>
</comment>
<keyword evidence="5" id="KW-0325">Glycoprotein</keyword>
<dbReference type="InterPro" id="IPR001812">
    <property type="entry name" value="Trypano_VSG_A_N_dom"/>
</dbReference>
<evidence type="ECO:0000256" key="2">
    <source>
        <dbReference type="ARBA" id="ARBA00022475"/>
    </source>
</evidence>
<sequence length="357" mass="37957">MKKMKILALIALLTLGTQTRYTTGNKKAMKVSAFKALCDLSGELKKEAAVSGEALANLLSQAQKYIDISVDLHILGKQNETAELAAAGAVAFMDTSKADEITSKVREMTSKATHADATTAYLSGFIDQTTSIFDRAAGNTDHCIAKENGGKNTDYGQLAGCLKSAKTHEQIPLTAQGKTELKEKLTAVAQLNSKDLGSGSDVWLLTSTQATHTGYGGGTDRPSTVEWAGGIMSFDGETLAAGAFPKTAGNIGETPLIKAAMTAISGAMPPAETEDTEARILNKIANTTTKQTFTDFDTTEQRVGQSDKTTQHKIKGVDLTNLAAKLKGYRDSQGGEKKTQKNEKTTKKRTPGNLTRL</sequence>
<dbReference type="GO" id="GO:0042783">
    <property type="term" value="P:symbiont-mediated evasion of host immune response"/>
    <property type="evidence" value="ECO:0007669"/>
    <property type="project" value="InterPro"/>
</dbReference>
<feature type="signal peptide" evidence="8">
    <location>
        <begin position="1"/>
        <end position="19"/>
    </location>
</feature>